<reference evidence="8 9" key="1">
    <citation type="submission" date="2017-08" db="EMBL/GenBank/DDBJ databases">
        <title>Halovibrio sewagensis sp. nov., isolated from wastewater of high salinity.</title>
        <authorList>
            <person name="Dong X."/>
            <person name="Zhang G."/>
        </authorList>
    </citation>
    <scope>NUCLEOTIDE SEQUENCE [LARGE SCALE GENOMIC DNA]</scope>
    <source>
        <strain evidence="8 9">YL5-2</strain>
    </source>
</reference>
<evidence type="ECO:0000256" key="2">
    <source>
        <dbReference type="ARBA" id="ARBA00022908"/>
    </source>
</evidence>
<dbReference type="GO" id="GO:0015074">
    <property type="term" value="P:DNA integration"/>
    <property type="evidence" value="ECO:0007669"/>
    <property type="project" value="UniProtKB-KW"/>
</dbReference>
<name>A0A2A2F950_9GAMM</name>
<evidence type="ECO:0000313" key="9">
    <source>
        <dbReference type="Proteomes" id="UP000218896"/>
    </source>
</evidence>
<dbReference type="Gene3D" id="1.10.150.130">
    <property type="match status" value="1"/>
</dbReference>
<evidence type="ECO:0000313" key="8">
    <source>
        <dbReference type="EMBL" id="PAU81122.1"/>
    </source>
</evidence>
<dbReference type="CDD" id="cd00801">
    <property type="entry name" value="INT_P4_C"/>
    <property type="match status" value="1"/>
</dbReference>
<keyword evidence="3 5" id="KW-0238">DNA-binding</keyword>
<dbReference type="EMBL" id="NSKD01000002">
    <property type="protein sequence ID" value="PAU81122.1"/>
    <property type="molecule type" value="Genomic_DNA"/>
</dbReference>
<dbReference type="PANTHER" id="PTHR30629">
    <property type="entry name" value="PROPHAGE INTEGRASE"/>
    <property type="match status" value="1"/>
</dbReference>
<comment type="similarity">
    <text evidence="1">Belongs to the 'phage' integrase family.</text>
</comment>
<dbReference type="RefSeq" id="WP_095616848.1">
    <property type="nucleotide sequence ID" value="NZ_NSKD01000002.1"/>
</dbReference>
<feature type="domain" description="Tyr recombinase" evidence="6">
    <location>
        <begin position="206"/>
        <end position="382"/>
    </location>
</feature>
<dbReference type="Gene3D" id="1.10.443.10">
    <property type="entry name" value="Intergrase catalytic core"/>
    <property type="match status" value="1"/>
</dbReference>
<dbReference type="PANTHER" id="PTHR30629:SF2">
    <property type="entry name" value="PROPHAGE INTEGRASE INTS-RELATED"/>
    <property type="match status" value="1"/>
</dbReference>
<dbReference type="InterPro" id="IPR044068">
    <property type="entry name" value="CB"/>
</dbReference>
<keyword evidence="9" id="KW-1185">Reference proteome</keyword>
<evidence type="ECO:0000259" key="7">
    <source>
        <dbReference type="PROSITE" id="PS51900"/>
    </source>
</evidence>
<dbReference type="Pfam" id="PF00589">
    <property type="entry name" value="Phage_integrase"/>
    <property type="match status" value="1"/>
</dbReference>
<dbReference type="GO" id="GO:0006310">
    <property type="term" value="P:DNA recombination"/>
    <property type="evidence" value="ECO:0007669"/>
    <property type="project" value="UniProtKB-KW"/>
</dbReference>
<dbReference type="PROSITE" id="PS51898">
    <property type="entry name" value="TYR_RECOMBINASE"/>
    <property type="match status" value="1"/>
</dbReference>
<dbReference type="GO" id="GO:0003677">
    <property type="term" value="F:DNA binding"/>
    <property type="evidence" value="ECO:0007669"/>
    <property type="project" value="UniProtKB-UniRule"/>
</dbReference>
<organism evidence="8 9">
    <name type="scientific">Halovibrio salipaludis</name>
    <dbReference type="NCBI Taxonomy" id="2032626"/>
    <lineage>
        <taxon>Bacteria</taxon>
        <taxon>Pseudomonadati</taxon>
        <taxon>Pseudomonadota</taxon>
        <taxon>Gammaproteobacteria</taxon>
        <taxon>Oceanospirillales</taxon>
        <taxon>Halomonadaceae</taxon>
        <taxon>Halovibrio</taxon>
    </lineage>
</organism>
<dbReference type="InterPro" id="IPR053876">
    <property type="entry name" value="Phage_int_M"/>
</dbReference>
<dbReference type="OrthoDB" id="9795573at2"/>
<keyword evidence="4" id="KW-0233">DNA recombination</keyword>
<dbReference type="InterPro" id="IPR025166">
    <property type="entry name" value="Integrase_DNA_bind_dom"/>
</dbReference>
<comment type="caution">
    <text evidence="8">The sequence shown here is derived from an EMBL/GenBank/DDBJ whole genome shotgun (WGS) entry which is preliminary data.</text>
</comment>
<dbReference type="PROSITE" id="PS51900">
    <property type="entry name" value="CB"/>
    <property type="match status" value="1"/>
</dbReference>
<dbReference type="InterPro" id="IPR010998">
    <property type="entry name" value="Integrase_recombinase_N"/>
</dbReference>
<evidence type="ECO:0000259" key="6">
    <source>
        <dbReference type="PROSITE" id="PS51898"/>
    </source>
</evidence>
<dbReference type="InterPro" id="IPR050808">
    <property type="entry name" value="Phage_Integrase"/>
</dbReference>
<dbReference type="InterPro" id="IPR011010">
    <property type="entry name" value="DNA_brk_join_enz"/>
</dbReference>
<dbReference type="AlphaFoldDB" id="A0A2A2F950"/>
<dbReference type="InterPro" id="IPR038488">
    <property type="entry name" value="Integrase_DNA-bd_sf"/>
</dbReference>
<evidence type="ECO:0000256" key="4">
    <source>
        <dbReference type="ARBA" id="ARBA00023172"/>
    </source>
</evidence>
<dbReference type="SUPFAM" id="SSF56349">
    <property type="entry name" value="DNA breaking-rejoining enzymes"/>
    <property type="match status" value="1"/>
</dbReference>
<proteinExistence type="inferred from homology"/>
<evidence type="ECO:0000256" key="1">
    <source>
        <dbReference type="ARBA" id="ARBA00008857"/>
    </source>
</evidence>
<sequence>MKRDQIKRRPLADSVLNSLEPEARDYRERDSTGLYFRVKPNGSKSWLLRYKRPNGRWSWKGLGGYPAISGKKAREKARELLELASEGHDLNNLDQPAEKILFREAAEDWYQYKLQAGRSSGTTRQMRLYLDNYILPSIGDKPLDEVTRGDCAQIQKDLEARQAFVMASKIRGWLNQMFSLAIGQGKCELNPASELKHIAVDRYQKTNYPYLLESELPAFLKALRGSQSKHSTQVMIWLLLRTASRPGMARYAEWSEIDFDQALWSIPAAKMKMSRDHIVPLPRQSLEDLWELHQYTGRGRYLFPGYGPKHPVMSEGTVNKALGLIGYKGKLVGHGSRHTASTLLREHGWDKQYVESQLAHMEKGIAGVYNKAQYLEQRRKMMQWYADYLDQLENQTPGLADSA</sequence>
<dbReference type="Pfam" id="PF22022">
    <property type="entry name" value="Phage_int_M"/>
    <property type="match status" value="1"/>
</dbReference>
<feature type="domain" description="Core-binding (CB)" evidence="7">
    <location>
        <begin position="100"/>
        <end position="182"/>
    </location>
</feature>
<keyword evidence="2" id="KW-0229">DNA integration</keyword>
<protein>
    <submittedName>
        <fullName evidence="8">Integrase</fullName>
    </submittedName>
</protein>
<evidence type="ECO:0000256" key="5">
    <source>
        <dbReference type="PROSITE-ProRule" id="PRU01248"/>
    </source>
</evidence>
<dbReference type="Proteomes" id="UP000218896">
    <property type="component" value="Unassembled WGS sequence"/>
</dbReference>
<dbReference type="InterPro" id="IPR002104">
    <property type="entry name" value="Integrase_catalytic"/>
</dbReference>
<dbReference type="InterPro" id="IPR013762">
    <property type="entry name" value="Integrase-like_cat_sf"/>
</dbReference>
<evidence type="ECO:0000256" key="3">
    <source>
        <dbReference type="ARBA" id="ARBA00023125"/>
    </source>
</evidence>
<accession>A0A2A2F950</accession>
<dbReference type="Pfam" id="PF13356">
    <property type="entry name" value="Arm-DNA-bind_3"/>
    <property type="match status" value="1"/>
</dbReference>
<dbReference type="Gene3D" id="3.30.160.390">
    <property type="entry name" value="Integrase, DNA-binding domain"/>
    <property type="match status" value="1"/>
</dbReference>
<gene>
    <name evidence="8" type="ORF">CK501_06060</name>
</gene>